<keyword evidence="1" id="KW-0812">Transmembrane</keyword>
<evidence type="ECO:0000313" key="3">
    <source>
        <dbReference type="Proteomes" id="UP000652430"/>
    </source>
</evidence>
<evidence type="ECO:0000313" key="2">
    <source>
        <dbReference type="EMBL" id="GHH23629.1"/>
    </source>
</evidence>
<keyword evidence="1" id="KW-0472">Membrane</keyword>
<sequence length="49" mass="5213">MAKFAGTILDMLGSYQPIFLIASCAYIVALGVIPLLVPRYTPVAAERTG</sequence>
<dbReference type="EMBL" id="BNAQ01000006">
    <property type="protein sequence ID" value="GHH23629.1"/>
    <property type="molecule type" value="Genomic_DNA"/>
</dbReference>
<dbReference type="Proteomes" id="UP000652430">
    <property type="component" value="Unassembled WGS sequence"/>
</dbReference>
<keyword evidence="1" id="KW-1133">Transmembrane helix</keyword>
<feature type="transmembrane region" description="Helical" evidence="1">
    <location>
        <begin position="18"/>
        <end position="37"/>
    </location>
</feature>
<accession>A0ABQ3LR61</accession>
<dbReference type="PROSITE" id="PS51257">
    <property type="entry name" value="PROKAR_LIPOPROTEIN"/>
    <property type="match status" value="1"/>
</dbReference>
<proteinExistence type="predicted"/>
<comment type="caution">
    <text evidence="2">The sequence shown here is derived from an EMBL/GenBank/DDBJ whole genome shotgun (WGS) entry which is preliminary data.</text>
</comment>
<keyword evidence="3" id="KW-1185">Reference proteome</keyword>
<evidence type="ECO:0008006" key="4">
    <source>
        <dbReference type="Google" id="ProtNLM"/>
    </source>
</evidence>
<organism evidence="2 3">
    <name type="scientific">Sphingomonas glacialis</name>
    <dbReference type="NCBI Taxonomy" id="658225"/>
    <lineage>
        <taxon>Bacteria</taxon>
        <taxon>Pseudomonadati</taxon>
        <taxon>Pseudomonadota</taxon>
        <taxon>Alphaproteobacteria</taxon>
        <taxon>Sphingomonadales</taxon>
        <taxon>Sphingomonadaceae</taxon>
        <taxon>Sphingomonas</taxon>
    </lineage>
</organism>
<gene>
    <name evidence="2" type="ORF">GCM10008023_34800</name>
</gene>
<evidence type="ECO:0000256" key="1">
    <source>
        <dbReference type="SAM" id="Phobius"/>
    </source>
</evidence>
<name>A0ABQ3LR61_9SPHN</name>
<protein>
    <recommendedName>
        <fullName evidence="4">MFS transporter</fullName>
    </recommendedName>
</protein>
<reference evidence="3" key="1">
    <citation type="journal article" date="2019" name="Int. J. Syst. Evol. Microbiol.">
        <title>The Global Catalogue of Microorganisms (GCM) 10K type strain sequencing project: providing services to taxonomists for standard genome sequencing and annotation.</title>
        <authorList>
            <consortium name="The Broad Institute Genomics Platform"/>
            <consortium name="The Broad Institute Genome Sequencing Center for Infectious Disease"/>
            <person name="Wu L."/>
            <person name="Ma J."/>
        </authorList>
    </citation>
    <scope>NUCLEOTIDE SEQUENCE [LARGE SCALE GENOMIC DNA]</scope>
    <source>
        <strain evidence="3">CGMCC 1.8957</strain>
    </source>
</reference>